<feature type="transmembrane region" description="Helical" evidence="1">
    <location>
        <begin position="95"/>
        <end position="115"/>
    </location>
</feature>
<feature type="transmembrane region" description="Helical" evidence="1">
    <location>
        <begin position="121"/>
        <end position="140"/>
    </location>
</feature>
<protein>
    <submittedName>
        <fullName evidence="2">Uncharacterized protein</fullName>
    </submittedName>
</protein>
<dbReference type="AlphaFoldDB" id="A0A4R2T7R4"/>
<proteinExistence type="predicted"/>
<accession>A0A4R2T7R4</accession>
<sequence>MRFKKAITILVLIITVLSTIAALVGVFSNNTSEISEFKSIHGEQVEIYGKGIYKNDSIAIVAQGRAQDVVTLVLGIPILLISLGMYRKKSLKGKLLLTGTLAFFLYTYVSYTFLWMYNSFFLIYVIIMSASFFAFTLCMMSFDLDQLRNSFNTKLPIKTLAIFQIVIGLFLAFNWLGMILPAVINNSVPLIIEHYTALVIQGLDLGFIFPVSILSAVLLLKRNPYGYLLSSIVIIKGITLGTSVTAMVIGQLLAGVKLNIAEIVMFPLLSIGTIYLFFILLNNISEPLQKNI</sequence>
<evidence type="ECO:0000313" key="2">
    <source>
        <dbReference type="EMBL" id="TCP97596.1"/>
    </source>
</evidence>
<dbReference type="Proteomes" id="UP000295504">
    <property type="component" value="Unassembled WGS sequence"/>
</dbReference>
<feature type="transmembrane region" description="Helical" evidence="1">
    <location>
        <begin position="260"/>
        <end position="281"/>
    </location>
</feature>
<evidence type="ECO:0000256" key="1">
    <source>
        <dbReference type="SAM" id="Phobius"/>
    </source>
</evidence>
<organism evidence="2 3">
    <name type="scientific">Serpentinicella alkaliphila</name>
    <dbReference type="NCBI Taxonomy" id="1734049"/>
    <lineage>
        <taxon>Bacteria</taxon>
        <taxon>Bacillati</taxon>
        <taxon>Bacillota</taxon>
        <taxon>Clostridia</taxon>
        <taxon>Peptostreptococcales</taxon>
        <taxon>Natronincolaceae</taxon>
        <taxon>Serpentinicella</taxon>
    </lineage>
</organism>
<feature type="transmembrane region" description="Helical" evidence="1">
    <location>
        <begin position="196"/>
        <end position="220"/>
    </location>
</feature>
<gene>
    <name evidence="2" type="ORF">EDD79_10452</name>
</gene>
<feature type="transmembrane region" description="Helical" evidence="1">
    <location>
        <begin position="227"/>
        <end position="254"/>
    </location>
</feature>
<dbReference type="EMBL" id="SLYC01000045">
    <property type="protein sequence ID" value="TCP97596.1"/>
    <property type="molecule type" value="Genomic_DNA"/>
</dbReference>
<reference evidence="2 3" key="1">
    <citation type="submission" date="2019-03" db="EMBL/GenBank/DDBJ databases">
        <title>Genomic Encyclopedia of Type Strains, Phase IV (KMG-IV): sequencing the most valuable type-strain genomes for metagenomic binning, comparative biology and taxonomic classification.</title>
        <authorList>
            <person name="Goeker M."/>
        </authorList>
    </citation>
    <scope>NUCLEOTIDE SEQUENCE [LARGE SCALE GENOMIC DNA]</scope>
    <source>
        <strain evidence="2 3">DSM 100013</strain>
    </source>
</reference>
<dbReference type="RefSeq" id="WP_132849448.1">
    <property type="nucleotide sequence ID" value="NZ_CP058648.1"/>
</dbReference>
<keyword evidence="1" id="KW-0812">Transmembrane</keyword>
<feature type="transmembrane region" description="Helical" evidence="1">
    <location>
        <begin position="161"/>
        <end position="184"/>
    </location>
</feature>
<keyword evidence="3" id="KW-1185">Reference proteome</keyword>
<dbReference type="OrthoDB" id="3260635at2"/>
<evidence type="ECO:0000313" key="3">
    <source>
        <dbReference type="Proteomes" id="UP000295504"/>
    </source>
</evidence>
<comment type="caution">
    <text evidence="2">The sequence shown here is derived from an EMBL/GenBank/DDBJ whole genome shotgun (WGS) entry which is preliminary data.</text>
</comment>
<feature type="transmembrane region" description="Helical" evidence="1">
    <location>
        <begin position="69"/>
        <end position="86"/>
    </location>
</feature>
<keyword evidence="1" id="KW-1133">Transmembrane helix</keyword>
<name>A0A4R2T7R4_9FIRM</name>
<keyword evidence="1" id="KW-0472">Membrane</keyword>